<feature type="region of interest" description="Disordered" evidence="2">
    <location>
        <begin position="423"/>
        <end position="447"/>
    </location>
</feature>
<feature type="compositionally biased region" description="Basic and acidic residues" evidence="2">
    <location>
        <begin position="423"/>
        <end position="440"/>
    </location>
</feature>
<organism evidence="3 4">
    <name type="scientific">Durusdinium trenchii</name>
    <dbReference type="NCBI Taxonomy" id="1381693"/>
    <lineage>
        <taxon>Eukaryota</taxon>
        <taxon>Sar</taxon>
        <taxon>Alveolata</taxon>
        <taxon>Dinophyceae</taxon>
        <taxon>Suessiales</taxon>
        <taxon>Symbiodiniaceae</taxon>
        <taxon>Durusdinium</taxon>
    </lineage>
</organism>
<dbReference type="Proteomes" id="UP001642484">
    <property type="component" value="Unassembled WGS sequence"/>
</dbReference>
<evidence type="ECO:0000256" key="1">
    <source>
        <dbReference type="SAM" id="Coils"/>
    </source>
</evidence>
<keyword evidence="1" id="KW-0175">Coiled coil</keyword>
<accession>A0ABP0RP14</accession>
<comment type="caution">
    <text evidence="3">The sequence shown here is derived from an EMBL/GenBank/DDBJ whole genome shotgun (WGS) entry which is preliminary data.</text>
</comment>
<name>A0ABP0RP14_9DINO</name>
<evidence type="ECO:0000313" key="4">
    <source>
        <dbReference type="Proteomes" id="UP001642484"/>
    </source>
</evidence>
<feature type="coiled-coil region" evidence="1">
    <location>
        <begin position="2"/>
        <end position="113"/>
    </location>
</feature>
<proteinExistence type="predicted"/>
<feature type="non-terminal residue" evidence="3">
    <location>
        <position position="1"/>
    </location>
</feature>
<evidence type="ECO:0000313" key="3">
    <source>
        <dbReference type="EMBL" id="CAK9102039.1"/>
    </source>
</evidence>
<dbReference type="EMBL" id="CAXAMN010026306">
    <property type="protein sequence ID" value="CAK9102039.1"/>
    <property type="molecule type" value="Genomic_DNA"/>
</dbReference>
<gene>
    <name evidence="3" type="ORF">CCMP2556_LOCUS48060</name>
</gene>
<protein>
    <submittedName>
        <fullName evidence="3">Uncharacterized protein</fullName>
    </submittedName>
</protein>
<sequence>AYQLAQQKAANATSAVAQAEEEMNTAEQALNRTRGSVQIHRQRLELVQKSMEELQAKSKILVADFATAENNIARQSTDLRTLQELARVDDADVAKAAQALVEAEADVTNAKAAYVGSTLADARRQCQPTEQEYQVYLHFRELVSLAKHIVVQRLLALQLADQFWVTQDHIFRDAQAAHETVLDDLADGAAELHERSVVLAAADTYSSSAEDQEQAFLEAQSHFIKSQEKVDEVLALRRKADFAASHQLSVYGKAAENLDLAKKHLHNRRMALEGATNQTDQLEKDLLAAIQAEAMANESLRATKVWQKEFNASLQLERKEETLVEAKHEEDKKAAAKAEVSKHEARMRTLLETHKRHLALLDTQVELPQKDKAKAEAKIAFDAAEKNVVEAQSKLDGLVKTEAETHVKISETYEELNRLKIEHTEAEREYQDQDPEDRKRSFTTSLQ</sequence>
<keyword evidence="4" id="KW-1185">Reference proteome</keyword>
<reference evidence="3 4" key="1">
    <citation type="submission" date="2024-02" db="EMBL/GenBank/DDBJ databases">
        <authorList>
            <person name="Chen Y."/>
            <person name="Shah S."/>
            <person name="Dougan E. K."/>
            <person name="Thang M."/>
            <person name="Chan C."/>
        </authorList>
    </citation>
    <scope>NUCLEOTIDE SEQUENCE [LARGE SCALE GENOMIC DNA]</scope>
</reference>
<evidence type="ECO:0000256" key="2">
    <source>
        <dbReference type="SAM" id="MobiDB-lite"/>
    </source>
</evidence>